<proteinExistence type="predicted"/>
<keyword evidence="3" id="KW-0472">Membrane</keyword>
<keyword evidence="2" id="KW-1015">Disulfide bond</keyword>
<keyword evidence="1" id="KW-0245">EGF-like domain</keyword>
<protein>
    <recommendedName>
        <fullName evidence="4">EGF-like domain-containing protein</fullName>
    </recommendedName>
</protein>
<dbReference type="SMART" id="SM00181">
    <property type="entry name" value="EGF"/>
    <property type="match status" value="3"/>
</dbReference>
<evidence type="ECO:0000259" key="4">
    <source>
        <dbReference type="SMART" id="SM00181"/>
    </source>
</evidence>
<dbReference type="Proteomes" id="UP000230750">
    <property type="component" value="Unassembled WGS sequence"/>
</dbReference>
<dbReference type="InterPro" id="IPR036056">
    <property type="entry name" value="Fibrinogen-like_C"/>
</dbReference>
<name>A0A2G8KGE6_STIJA</name>
<feature type="domain" description="EGF-like" evidence="4">
    <location>
        <begin position="135"/>
        <end position="177"/>
    </location>
</feature>
<dbReference type="InterPro" id="IPR014716">
    <property type="entry name" value="Fibrinogen_a/b/g_C_1"/>
</dbReference>
<evidence type="ECO:0000313" key="5">
    <source>
        <dbReference type="EMBL" id="PIK47066.1"/>
    </source>
</evidence>
<feature type="domain" description="EGF-like" evidence="4">
    <location>
        <begin position="205"/>
        <end position="247"/>
    </location>
</feature>
<feature type="transmembrane region" description="Helical" evidence="3">
    <location>
        <begin position="362"/>
        <end position="386"/>
    </location>
</feature>
<evidence type="ECO:0000256" key="2">
    <source>
        <dbReference type="ARBA" id="ARBA00023157"/>
    </source>
</evidence>
<keyword evidence="3" id="KW-1133">Transmembrane helix</keyword>
<gene>
    <name evidence="5" type="ORF">BSL78_16058</name>
</gene>
<keyword evidence="3" id="KW-0812">Transmembrane</keyword>
<keyword evidence="6" id="KW-1185">Reference proteome</keyword>
<sequence>MVEASYQCSDHATCDERNGVRKCYCNQNYNGEGVTCIHNCFVAAKKSVLREGEFYVNSRCTQNSTCRNNQIIEADYQCSDHATCDMRNSVRKCYCNQNYEGNGVTCIHNCFVAAKGSVLMEGEFYVNSRCTRRSTCRNNQILKVSYQCSDHATCAERNGVRKCYCNQNYHGDGVTCTHNCFVADIGSILMEGESYINSDCSLRITCNSNVLTSESYSCSADATCEERNDVRRCYCNEWFEGNGLTCTRSGPVDCTDLFAANRTNNGKYIIYPAESSGFEVYCEMSSGGWTVITQWEQIQDIDLVRTMKTMMNRVTSTAQKNTEVAGGIQAIVIRALPATATHSATALLDTSTLTVAATICVLLLRIVVYFLIIIVITPIIVLMIVVNINAQIAMAVAVLTIIDAAQTKAGLMQQLSIPAVTPILTVNTRPTITAEYSGRIFMVLIAVSQQQQ</sequence>
<evidence type="ECO:0000256" key="3">
    <source>
        <dbReference type="SAM" id="Phobius"/>
    </source>
</evidence>
<dbReference type="InterPro" id="IPR000742">
    <property type="entry name" value="EGF"/>
</dbReference>
<organism evidence="5 6">
    <name type="scientific">Stichopus japonicus</name>
    <name type="common">Sea cucumber</name>
    <dbReference type="NCBI Taxonomy" id="307972"/>
    <lineage>
        <taxon>Eukaryota</taxon>
        <taxon>Metazoa</taxon>
        <taxon>Echinodermata</taxon>
        <taxon>Eleutherozoa</taxon>
        <taxon>Echinozoa</taxon>
        <taxon>Holothuroidea</taxon>
        <taxon>Aspidochirotacea</taxon>
        <taxon>Aspidochirotida</taxon>
        <taxon>Stichopodidae</taxon>
        <taxon>Apostichopus</taxon>
    </lineage>
</organism>
<evidence type="ECO:0000256" key="1">
    <source>
        <dbReference type="ARBA" id="ARBA00022536"/>
    </source>
</evidence>
<dbReference type="Gene3D" id="2.10.25.10">
    <property type="entry name" value="Laminin"/>
    <property type="match status" value="4"/>
</dbReference>
<dbReference type="OrthoDB" id="10045365at2759"/>
<dbReference type="EMBL" id="MRZV01000604">
    <property type="protein sequence ID" value="PIK47066.1"/>
    <property type="molecule type" value="Genomic_DNA"/>
</dbReference>
<reference evidence="5 6" key="1">
    <citation type="journal article" date="2017" name="PLoS Biol.">
        <title>The sea cucumber genome provides insights into morphological evolution and visceral regeneration.</title>
        <authorList>
            <person name="Zhang X."/>
            <person name="Sun L."/>
            <person name="Yuan J."/>
            <person name="Sun Y."/>
            <person name="Gao Y."/>
            <person name="Zhang L."/>
            <person name="Li S."/>
            <person name="Dai H."/>
            <person name="Hamel J.F."/>
            <person name="Liu C."/>
            <person name="Yu Y."/>
            <person name="Liu S."/>
            <person name="Lin W."/>
            <person name="Guo K."/>
            <person name="Jin S."/>
            <person name="Xu P."/>
            <person name="Storey K.B."/>
            <person name="Huan P."/>
            <person name="Zhang T."/>
            <person name="Zhou Y."/>
            <person name="Zhang J."/>
            <person name="Lin C."/>
            <person name="Li X."/>
            <person name="Xing L."/>
            <person name="Huo D."/>
            <person name="Sun M."/>
            <person name="Wang L."/>
            <person name="Mercier A."/>
            <person name="Li F."/>
            <person name="Yang H."/>
            <person name="Xiang J."/>
        </authorList>
    </citation>
    <scope>NUCLEOTIDE SEQUENCE [LARGE SCALE GENOMIC DNA]</scope>
    <source>
        <strain evidence="5">Shaxun</strain>
        <tissue evidence="5">Muscle</tissue>
    </source>
</reference>
<comment type="caution">
    <text evidence="5">The sequence shown here is derived from an EMBL/GenBank/DDBJ whole genome shotgun (WGS) entry which is preliminary data.</text>
</comment>
<accession>A0A2G8KGE6</accession>
<dbReference type="SUPFAM" id="SSF56496">
    <property type="entry name" value="Fibrinogen C-terminal domain-like"/>
    <property type="match status" value="1"/>
</dbReference>
<evidence type="ECO:0000313" key="6">
    <source>
        <dbReference type="Proteomes" id="UP000230750"/>
    </source>
</evidence>
<dbReference type="Gene3D" id="3.90.215.10">
    <property type="entry name" value="Gamma Fibrinogen, chain A, domain 1"/>
    <property type="match status" value="1"/>
</dbReference>
<dbReference type="AlphaFoldDB" id="A0A2G8KGE6"/>
<feature type="domain" description="EGF-like" evidence="4">
    <location>
        <begin position="65"/>
        <end position="107"/>
    </location>
</feature>
<dbReference type="STRING" id="307972.A0A2G8KGE6"/>
<dbReference type="InterPro" id="IPR024731">
    <property type="entry name" value="NELL2-like_EGF"/>
</dbReference>
<dbReference type="Pfam" id="PF12947">
    <property type="entry name" value="EGF_3"/>
    <property type="match status" value="3"/>
</dbReference>